<accession>A0ABQ7I0E7</accession>
<dbReference type="InterPro" id="IPR013866">
    <property type="entry name" value="Sphingolipid_d4-desaturase_N"/>
</dbReference>
<evidence type="ECO:0000256" key="3">
    <source>
        <dbReference type="SAM" id="Phobius"/>
    </source>
</evidence>
<dbReference type="Pfam" id="PF00487">
    <property type="entry name" value="FA_desaturase"/>
    <property type="match status" value="1"/>
</dbReference>
<feature type="domain" description="Sphingolipid delta4-desaturase N-terminal" evidence="4">
    <location>
        <begin position="169"/>
        <end position="208"/>
    </location>
</feature>
<keyword evidence="3" id="KW-0812">Transmembrane</keyword>
<keyword evidence="3" id="KW-0472">Membrane</keyword>
<feature type="compositionally biased region" description="Polar residues" evidence="2">
    <location>
        <begin position="30"/>
        <end position="52"/>
    </location>
</feature>
<feature type="transmembrane region" description="Helical" evidence="3">
    <location>
        <begin position="207"/>
        <end position="227"/>
    </location>
</feature>
<evidence type="ECO:0000313" key="6">
    <source>
        <dbReference type="Proteomes" id="UP001516464"/>
    </source>
</evidence>
<dbReference type="PANTHER" id="PTHR12879:SF8">
    <property type="entry name" value="SPHINGOLIPID DELTA(4)-DESATURASE DES1"/>
    <property type="match status" value="1"/>
</dbReference>
<evidence type="ECO:0000313" key="5">
    <source>
        <dbReference type="EMBL" id="KAF7683929.1"/>
    </source>
</evidence>
<reference evidence="5 6" key="1">
    <citation type="submission" date="2019-01" db="EMBL/GenBank/DDBJ databases">
        <title>Genomes sequencing and comparative genomics of infectious freshwater microsporidia, Cucumispora dikerogammari and Thelohania contejeani.</title>
        <authorList>
            <person name="Cormier A."/>
            <person name="Giraud I."/>
            <person name="Wattier R."/>
            <person name="Teixeira M."/>
            <person name="Grandjean F."/>
            <person name="Rigaud T."/>
            <person name="Cordaux R."/>
        </authorList>
    </citation>
    <scope>NUCLEOTIDE SEQUENCE [LARGE SCALE GENOMIC DNA]</scope>
    <source>
        <strain evidence="5">T1</strain>
        <tissue evidence="5">Spores</tissue>
    </source>
</reference>
<dbReference type="PANTHER" id="PTHR12879">
    <property type="entry name" value="SPHINGOLIPID DELTA 4 DESATURASE/C-4 HYDROXYLASE PROTEIN DES2"/>
    <property type="match status" value="1"/>
</dbReference>
<dbReference type="Proteomes" id="UP001516464">
    <property type="component" value="Unassembled WGS sequence"/>
</dbReference>
<dbReference type="SMART" id="SM01269">
    <property type="entry name" value="Lipid_DES"/>
    <property type="match status" value="1"/>
</dbReference>
<dbReference type="Pfam" id="PF08557">
    <property type="entry name" value="Lipid_DES"/>
    <property type="match status" value="1"/>
</dbReference>
<evidence type="ECO:0000256" key="1">
    <source>
        <dbReference type="SAM" id="Coils"/>
    </source>
</evidence>
<evidence type="ECO:0000256" key="2">
    <source>
        <dbReference type="SAM" id="MobiDB-lite"/>
    </source>
</evidence>
<keyword evidence="6" id="KW-1185">Reference proteome</keyword>
<feature type="transmembrane region" description="Helical" evidence="3">
    <location>
        <begin position="355"/>
        <end position="379"/>
    </location>
</feature>
<sequence>MERKNKLNNKYNSNSNDKKNKSNIIMIDKTASTNNQKNASENKDIPNNTSSQDKYKPAVNQINVFHSNIKSSENINEPITIKRVPPSLIKKEGKIGLDKYDNVLEEKMNESNKEKIRNKINKFNEERVRNEEVQHENMKNKENTILITNKSKYKKSKVFLGSWKISVPYKDDDFAVDTEFDEPHLKRKHAILEDHPEIINFYGYSKLTLPIAITSVLVFYIGIFMATKYLNSWISIFLFCYFFGGSFSALSGVLMHECSHLTAASSFFLNELTGILANLMILIPVAASFKKYHLDHHAFLGVRNKDPDLPLPIEIKMVRGNTICKLFYICCYPVFYVIRSLFIKKKILRAEIINVAVHILFMGLVWRLMGLKAIFLIGLSSWLGYSIHPAAGHLIQEHFTFADGQETYSYYGPLNTPFMNIGYHNEHHDFMSIPWDRLPDVNKTASEYYEPLYKHYSWSNVLFRFITGDIYGPQSRVARDYEVHRRGRSMKLE</sequence>
<name>A0ABQ7I0E7_9MICR</name>
<feature type="coiled-coil region" evidence="1">
    <location>
        <begin position="113"/>
        <end position="141"/>
    </location>
</feature>
<dbReference type="EMBL" id="SBIQ01000040">
    <property type="protein sequence ID" value="KAF7683929.1"/>
    <property type="molecule type" value="Genomic_DNA"/>
</dbReference>
<feature type="region of interest" description="Disordered" evidence="2">
    <location>
        <begin position="1"/>
        <end position="56"/>
    </location>
</feature>
<feature type="transmembrane region" description="Helical" evidence="3">
    <location>
        <begin position="233"/>
        <end position="255"/>
    </location>
</feature>
<dbReference type="InterPro" id="IPR005804">
    <property type="entry name" value="FA_desaturase_dom"/>
</dbReference>
<protein>
    <submittedName>
        <fullName evidence="5">Sphingolipid delta(4)-desaturase DES1</fullName>
    </submittedName>
</protein>
<comment type="caution">
    <text evidence="5">The sequence shown here is derived from an EMBL/GenBank/DDBJ whole genome shotgun (WGS) entry which is preliminary data.</text>
</comment>
<proteinExistence type="predicted"/>
<evidence type="ECO:0000259" key="4">
    <source>
        <dbReference type="SMART" id="SM01269"/>
    </source>
</evidence>
<keyword evidence="1" id="KW-0175">Coiled coil</keyword>
<keyword evidence="3" id="KW-1133">Transmembrane helix</keyword>
<organism evidence="5 6">
    <name type="scientific">Astathelohania contejeani</name>
    <dbReference type="NCBI Taxonomy" id="164912"/>
    <lineage>
        <taxon>Eukaryota</taxon>
        <taxon>Fungi</taxon>
        <taxon>Fungi incertae sedis</taxon>
        <taxon>Microsporidia</taxon>
        <taxon>Astathelohaniidae</taxon>
        <taxon>Astathelohania</taxon>
    </lineage>
</organism>
<gene>
    <name evidence="5" type="primary">degs1</name>
    <name evidence="5" type="ORF">TCON_0872</name>
</gene>
<feature type="transmembrane region" description="Helical" evidence="3">
    <location>
        <begin position="326"/>
        <end position="343"/>
    </location>
</feature>
<feature type="transmembrane region" description="Helical" evidence="3">
    <location>
        <begin position="267"/>
        <end position="287"/>
    </location>
</feature>